<dbReference type="InterPro" id="IPR036866">
    <property type="entry name" value="RibonucZ/Hydroxyglut_hydro"/>
</dbReference>
<sequence>MKASSLITAITAAVLTLSAGIAMSPSAALAAAPQVKSTAPGFYRTMLGDFEITALSDGTVQLPVDQLLNADPKKTGQALAKWHQHSPLETSVNGYLINTGSKLVLIDTGAGALFGPTLGRLAANLKAAGYQPEQVDEIYITHMHADHVGGLMSGEAMTFPHAIVRADQHDADFWLSQANMDKAPEDKKGFFQGAMASLNPYVKAGQFKAFEGETELQPGIRAIPAHGHTAGHSIYRIESKGQVLMLWGDLMHVAAVQFENPAITIKFDSDTKAAAAERKKAYASAAQQAYLVGAAHLSFPGLGYLRKDGKGYTFTPLNYAPQP</sequence>
<dbReference type="GO" id="GO:0016787">
    <property type="term" value="F:hydrolase activity"/>
    <property type="evidence" value="ECO:0007669"/>
    <property type="project" value="UniProtKB-KW"/>
</dbReference>
<dbReference type="InterPro" id="IPR001279">
    <property type="entry name" value="Metallo-B-lactamas"/>
</dbReference>
<dbReference type="PANTHER" id="PTHR42978">
    <property type="entry name" value="QUORUM-QUENCHING LACTONASE YTNP-RELATED-RELATED"/>
    <property type="match status" value="1"/>
</dbReference>
<comment type="similarity">
    <text evidence="1">Belongs to the metallo-beta-lactamase superfamily.</text>
</comment>
<reference evidence="7 8" key="1">
    <citation type="submission" date="2020-06" db="EMBL/GenBank/DDBJ databases">
        <authorList>
            <person name="Qiu C."/>
            <person name="Liu Z."/>
        </authorList>
    </citation>
    <scope>NUCLEOTIDE SEQUENCE [LARGE SCALE GENOMIC DNA]</scope>
    <source>
        <strain evidence="7 8">EM 1</strain>
    </source>
</reference>
<dbReference type="SUPFAM" id="SSF56281">
    <property type="entry name" value="Metallo-hydrolase/oxidoreductase"/>
    <property type="match status" value="1"/>
</dbReference>
<keyword evidence="5" id="KW-0732">Signal</keyword>
<evidence type="ECO:0000256" key="3">
    <source>
        <dbReference type="ARBA" id="ARBA00022801"/>
    </source>
</evidence>
<comment type="caution">
    <text evidence="7">The sequence shown here is derived from an EMBL/GenBank/DDBJ whole genome shotgun (WGS) entry which is preliminary data.</text>
</comment>
<dbReference type="PANTHER" id="PTHR42978:SF6">
    <property type="entry name" value="QUORUM-QUENCHING LACTONASE YTNP-RELATED"/>
    <property type="match status" value="1"/>
</dbReference>
<dbReference type="Pfam" id="PF00753">
    <property type="entry name" value="Lactamase_B"/>
    <property type="match status" value="1"/>
</dbReference>
<feature type="chain" id="PRO_5032391197" evidence="5">
    <location>
        <begin position="31"/>
        <end position="323"/>
    </location>
</feature>
<dbReference type="SMART" id="SM00849">
    <property type="entry name" value="Lactamase_B"/>
    <property type="match status" value="1"/>
</dbReference>
<evidence type="ECO:0000256" key="5">
    <source>
        <dbReference type="SAM" id="SignalP"/>
    </source>
</evidence>
<evidence type="ECO:0000256" key="4">
    <source>
        <dbReference type="ARBA" id="ARBA00022833"/>
    </source>
</evidence>
<keyword evidence="2" id="KW-0479">Metal-binding</keyword>
<evidence type="ECO:0000259" key="6">
    <source>
        <dbReference type="SMART" id="SM00849"/>
    </source>
</evidence>
<keyword evidence="8" id="KW-1185">Reference proteome</keyword>
<keyword evidence="4" id="KW-0862">Zinc</keyword>
<evidence type="ECO:0000313" key="8">
    <source>
        <dbReference type="Proteomes" id="UP000588051"/>
    </source>
</evidence>
<dbReference type="InterPro" id="IPR051013">
    <property type="entry name" value="MBL_superfamily_lactonases"/>
</dbReference>
<evidence type="ECO:0000313" key="7">
    <source>
        <dbReference type="EMBL" id="NVO77687.1"/>
    </source>
</evidence>
<dbReference type="GO" id="GO:0046872">
    <property type="term" value="F:metal ion binding"/>
    <property type="evidence" value="ECO:0007669"/>
    <property type="project" value="UniProtKB-KW"/>
</dbReference>
<dbReference type="EMBL" id="JABXYJ010000004">
    <property type="protein sequence ID" value="NVO77687.1"/>
    <property type="molecule type" value="Genomic_DNA"/>
</dbReference>
<dbReference type="Proteomes" id="UP000588051">
    <property type="component" value="Unassembled WGS sequence"/>
</dbReference>
<organism evidence="7 8">
    <name type="scientific">Undibacterium oligocarboniphilum</name>
    <dbReference type="NCBI Taxonomy" id="666702"/>
    <lineage>
        <taxon>Bacteria</taxon>
        <taxon>Pseudomonadati</taxon>
        <taxon>Pseudomonadota</taxon>
        <taxon>Betaproteobacteria</taxon>
        <taxon>Burkholderiales</taxon>
        <taxon>Oxalobacteraceae</taxon>
        <taxon>Undibacterium</taxon>
    </lineage>
</organism>
<protein>
    <submittedName>
        <fullName evidence="7">MBL fold metallo-hydrolase</fullName>
    </submittedName>
</protein>
<accession>A0A850QFH3</accession>
<evidence type="ECO:0000256" key="1">
    <source>
        <dbReference type="ARBA" id="ARBA00007749"/>
    </source>
</evidence>
<feature type="signal peptide" evidence="5">
    <location>
        <begin position="1"/>
        <end position="30"/>
    </location>
</feature>
<name>A0A850QFH3_9BURK</name>
<dbReference type="AlphaFoldDB" id="A0A850QFH3"/>
<gene>
    <name evidence="7" type="ORF">HV832_07560</name>
</gene>
<dbReference type="RefSeq" id="WP_176802966.1">
    <property type="nucleotide sequence ID" value="NZ_JABXYJ010000004.1"/>
</dbReference>
<feature type="domain" description="Metallo-beta-lactamase" evidence="6">
    <location>
        <begin position="91"/>
        <end position="296"/>
    </location>
</feature>
<evidence type="ECO:0000256" key="2">
    <source>
        <dbReference type="ARBA" id="ARBA00022723"/>
    </source>
</evidence>
<proteinExistence type="inferred from homology"/>
<keyword evidence="3 7" id="KW-0378">Hydrolase</keyword>
<dbReference type="CDD" id="cd07720">
    <property type="entry name" value="OPHC2-like_MBL-fold"/>
    <property type="match status" value="1"/>
</dbReference>
<dbReference type="Gene3D" id="3.60.15.10">
    <property type="entry name" value="Ribonuclease Z/Hydroxyacylglutathione hydrolase-like"/>
    <property type="match status" value="1"/>
</dbReference>